<dbReference type="GO" id="GO:0043022">
    <property type="term" value="F:ribosome binding"/>
    <property type="evidence" value="ECO:0007669"/>
    <property type="project" value="InterPro"/>
</dbReference>
<dbReference type="Proteomes" id="UP000252254">
    <property type="component" value="Unassembled WGS sequence"/>
</dbReference>
<dbReference type="InterPro" id="IPR009000">
    <property type="entry name" value="Transl_B-barrel_sf"/>
</dbReference>
<evidence type="ECO:0000256" key="3">
    <source>
        <dbReference type="ARBA" id="ARBA00022552"/>
    </source>
</evidence>
<dbReference type="GO" id="GO:0042274">
    <property type="term" value="P:ribosomal small subunit biogenesis"/>
    <property type="evidence" value="ECO:0007669"/>
    <property type="project" value="UniProtKB-UniRule"/>
</dbReference>
<dbReference type="InterPro" id="IPR011033">
    <property type="entry name" value="PRC_barrel-like_sf"/>
</dbReference>
<keyword evidence="3 5" id="KW-0698">rRNA processing</keyword>
<comment type="domain">
    <text evidence="5">The PRC barrel domain binds ribosomal protein uS19.</text>
</comment>
<keyword evidence="1 5" id="KW-0963">Cytoplasm</keyword>
<evidence type="ECO:0000313" key="8">
    <source>
        <dbReference type="EMBL" id="RBP01820.1"/>
    </source>
</evidence>
<accession>A0A366EJC3</accession>
<keyword evidence="4 5" id="KW-0143">Chaperone</keyword>
<dbReference type="Pfam" id="PF01782">
    <property type="entry name" value="RimM"/>
    <property type="match status" value="1"/>
</dbReference>
<name>A0A366EJC3_9BACI</name>
<dbReference type="Gene3D" id="2.30.30.240">
    <property type="entry name" value="PRC-barrel domain"/>
    <property type="match status" value="1"/>
</dbReference>
<dbReference type="SUPFAM" id="SSF50447">
    <property type="entry name" value="Translation proteins"/>
    <property type="match status" value="1"/>
</dbReference>
<dbReference type="GO" id="GO:0005737">
    <property type="term" value="C:cytoplasm"/>
    <property type="evidence" value="ECO:0007669"/>
    <property type="project" value="UniProtKB-SubCell"/>
</dbReference>
<proteinExistence type="inferred from homology"/>
<dbReference type="PANTHER" id="PTHR33692">
    <property type="entry name" value="RIBOSOME MATURATION FACTOR RIMM"/>
    <property type="match status" value="1"/>
</dbReference>
<evidence type="ECO:0000259" key="7">
    <source>
        <dbReference type="Pfam" id="PF05239"/>
    </source>
</evidence>
<dbReference type="NCBIfam" id="TIGR02273">
    <property type="entry name" value="16S_RimM"/>
    <property type="match status" value="1"/>
</dbReference>
<dbReference type="STRING" id="200904.GCA_900168775_01547"/>
<dbReference type="Pfam" id="PF05239">
    <property type="entry name" value="PRC"/>
    <property type="match status" value="1"/>
</dbReference>
<evidence type="ECO:0000259" key="6">
    <source>
        <dbReference type="Pfam" id="PF01782"/>
    </source>
</evidence>
<keyword evidence="2 5" id="KW-0690">Ribosome biogenesis</keyword>
<dbReference type="InterPro" id="IPR011961">
    <property type="entry name" value="RimM"/>
</dbReference>
<dbReference type="InterPro" id="IPR036976">
    <property type="entry name" value="RimM_N_sf"/>
</dbReference>
<evidence type="ECO:0000313" key="9">
    <source>
        <dbReference type="Proteomes" id="UP000252254"/>
    </source>
</evidence>
<dbReference type="SUPFAM" id="SSF50346">
    <property type="entry name" value="PRC-barrel domain"/>
    <property type="match status" value="1"/>
</dbReference>
<dbReference type="InterPro" id="IPR027275">
    <property type="entry name" value="PRC-brl_dom"/>
</dbReference>
<feature type="domain" description="PRC-barrel" evidence="7">
    <location>
        <begin position="99"/>
        <end position="172"/>
    </location>
</feature>
<dbReference type="RefSeq" id="WP_113866650.1">
    <property type="nucleotide sequence ID" value="NZ_BAABQN010000001.1"/>
</dbReference>
<protein>
    <recommendedName>
        <fullName evidence="5">Ribosome maturation factor RimM</fullName>
    </recommendedName>
</protein>
<dbReference type="OrthoDB" id="9810331at2"/>
<gene>
    <name evidence="5" type="primary">rimM</name>
    <name evidence="8" type="ORF">DES48_101564</name>
</gene>
<keyword evidence="9" id="KW-1185">Reference proteome</keyword>
<dbReference type="InterPro" id="IPR002676">
    <property type="entry name" value="RimM_N"/>
</dbReference>
<dbReference type="GO" id="GO:0005840">
    <property type="term" value="C:ribosome"/>
    <property type="evidence" value="ECO:0007669"/>
    <property type="project" value="InterPro"/>
</dbReference>
<feature type="domain" description="RimM N-terminal" evidence="6">
    <location>
        <begin position="9"/>
        <end position="92"/>
    </location>
</feature>
<evidence type="ECO:0000256" key="5">
    <source>
        <dbReference type="HAMAP-Rule" id="MF_00014"/>
    </source>
</evidence>
<comment type="caution">
    <text evidence="8">The sequence shown here is derived from an EMBL/GenBank/DDBJ whole genome shotgun (WGS) entry which is preliminary data.</text>
</comment>
<organism evidence="8 9">
    <name type="scientific">Paraliobacillus ryukyuensis</name>
    <dbReference type="NCBI Taxonomy" id="200904"/>
    <lineage>
        <taxon>Bacteria</taxon>
        <taxon>Bacillati</taxon>
        <taxon>Bacillota</taxon>
        <taxon>Bacilli</taxon>
        <taxon>Bacillales</taxon>
        <taxon>Bacillaceae</taxon>
        <taxon>Paraliobacillus</taxon>
    </lineage>
</organism>
<comment type="function">
    <text evidence="5">An accessory protein needed during the final step in the assembly of 30S ribosomal subunit, possibly for assembly of the head region. Essential for efficient processing of 16S rRNA. May be needed both before and after RbfA during the maturation of 16S rRNA. It has affinity for free ribosomal 30S subunits but not for 70S ribosomes.</text>
</comment>
<dbReference type="AlphaFoldDB" id="A0A366EJC3"/>
<sequence length="173" mass="19990">MSDYKRYNVGKVVNTHGIKGEVKVIRITDFTERFDKGNILYLIGKDNDEPIPLTVRSHRTHKQFDLLTFESYDTIEKVEPFKEGILTILEDQLHELDEGDYYYHQIIGCKVITTDEEAIGTIKEILSPGANDVWVVQRPNQKDLLLPYIDDIVKVVDIDNQKIIIEPMEGLLE</sequence>
<comment type="subunit">
    <text evidence="5">Binds ribosomal protein uS19.</text>
</comment>
<evidence type="ECO:0000256" key="4">
    <source>
        <dbReference type="ARBA" id="ARBA00023186"/>
    </source>
</evidence>
<comment type="similarity">
    <text evidence="5">Belongs to the RimM family.</text>
</comment>
<dbReference type="HAMAP" id="MF_00014">
    <property type="entry name" value="Ribosome_mat_RimM"/>
    <property type="match status" value="1"/>
</dbReference>
<reference evidence="8 9" key="1">
    <citation type="submission" date="2018-06" db="EMBL/GenBank/DDBJ databases">
        <title>Genomic Encyclopedia of Type Strains, Phase IV (KMG-IV): sequencing the most valuable type-strain genomes for metagenomic binning, comparative biology and taxonomic classification.</title>
        <authorList>
            <person name="Goeker M."/>
        </authorList>
    </citation>
    <scope>NUCLEOTIDE SEQUENCE [LARGE SCALE GENOMIC DNA]</scope>
    <source>
        <strain evidence="8 9">DSM 15140</strain>
    </source>
</reference>
<dbReference type="EMBL" id="QNRI01000001">
    <property type="protein sequence ID" value="RBP01820.1"/>
    <property type="molecule type" value="Genomic_DNA"/>
</dbReference>
<evidence type="ECO:0000256" key="1">
    <source>
        <dbReference type="ARBA" id="ARBA00022490"/>
    </source>
</evidence>
<comment type="subcellular location">
    <subcellularLocation>
        <location evidence="5">Cytoplasm</location>
    </subcellularLocation>
</comment>
<evidence type="ECO:0000256" key="2">
    <source>
        <dbReference type="ARBA" id="ARBA00022517"/>
    </source>
</evidence>
<dbReference type="GO" id="GO:0006364">
    <property type="term" value="P:rRNA processing"/>
    <property type="evidence" value="ECO:0007669"/>
    <property type="project" value="UniProtKB-UniRule"/>
</dbReference>
<dbReference type="PANTHER" id="PTHR33692:SF1">
    <property type="entry name" value="RIBOSOME MATURATION FACTOR RIMM"/>
    <property type="match status" value="1"/>
</dbReference>
<dbReference type="Gene3D" id="2.40.30.60">
    <property type="entry name" value="RimM"/>
    <property type="match status" value="1"/>
</dbReference>